<evidence type="ECO:0000256" key="1">
    <source>
        <dbReference type="ARBA" id="ARBA00000822"/>
    </source>
</evidence>
<gene>
    <name evidence="15" type="ORF">EJ04DRAFT_500895</name>
</gene>
<evidence type="ECO:0000256" key="5">
    <source>
        <dbReference type="ARBA" id="ARBA00022801"/>
    </source>
</evidence>
<dbReference type="GO" id="GO:0008061">
    <property type="term" value="F:chitin binding"/>
    <property type="evidence" value="ECO:0007669"/>
    <property type="project" value="UniProtKB-KW"/>
</dbReference>
<dbReference type="PROSITE" id="PS01095">
    <property type="entry name" value="GH18_1"/>
    <property type="match status" value="1"/>
</dbReference>
<feature type="domain" description="GH18" evidence="14">
    <location>
        <begin position="484"/>
        <end position="874"/>
    </location>
</feature>
<keyword evidence="12" id="KW-0812">Transmembrane</keyword>
<evidence type="ECO:0000256" key="11">
    <source>
        <dbReference type="RuleBase" id="RU000489"/>
    </source>
</evidence>
<dbReference type="SUPFAM" id="SSF54556">
    <property type="entry name" value="Chitinase insertion domain"/>
    <property type="match status" value="1"/>
</dbReference>
<dbReference type="InterPro" id="IPR053214">
    <property type="entry name" value="LysM12-like"/>
</dbReference>
<keyword evidence="9 11" id="KW-0326">Glycosidase</keyword>
<feature type="transmembrane region" description="Helical" evidence="12">
    <location>
        <begin position="1142"/>
        <end position="1164"/>
    </location>
</feature>
<dbReference type="InterPro" id="IPR011583">
    <property type="entry name" value="Chitinase_II/V-like_cat"/>
</dbReference>
<feature type="domain" description="LysM" evidence="13">
    <location>
        <begin position="213"/>
        <end position="257"/>
    </location>
</feature>
<evidence type="ECO:0000256" key="12">
    <source>
        <dbReference type="SAM" id="Phobius"/>
    </source>
</evidence>
<dbReference type="InterPro" id="IPR018392">
    <property type="entry name" value="LysM"/>
</dbReference>
<evidence type="ECO:0000256" key="7">
    <source>
        <dbReference type="ARBA" id="ARBA00023026"/>
    </source>
</evidence>
<dbReference type="Pfam" id="PF00187">
    <property type="entry name" value="Chitin_bind_1"/>
    <property type="match status" value="1"/>
</dbReference>
<evidence type="ECO:0000256" key="2">
    <source>
        <dbReference type="ARBA" id="ARBA00008682"/>
    </source>
</evidence>
<dbReference type="EC" id="3.2.1.14" evidence="3"/>
<evidence type="ECO:0000256" key="8">
    <source>
        <dbReference type="ARBA" id="ARBA00023277"/>
    </source>
</evidence>
<dbReference type="Proteomes" id="UP000799444">
    <property type="component" value="Unassembled WGS sequence"/>
</dbReference>
<dbReference type="PROSITE" id="PS51910">
    <property type="entry name" value="GH18_2"/>
    <property type="match status" value="1"/>
</dbReference>
<comment type="caution">
    <text evidence="15">The sequence shown here is derived from an EMBL/GenBank/DDBJ whole genome shotgun (WGS) entry which is preliminary data.</text>
</comment>
<keyword evidence="16" id="KW-1185">Reference proteome</keyword>
<dbReference type="InterPro" id="IPR001579">
    <property type="entry name" value="Glyco_hydro_18_chit_AS"/>
</dbReference>
<comment type="similarity">
    <text evidence="2">Belongs to the glycosyl hydrolase 18 family. Chitinase class V subfamily.</text>
</comment>
<evidence type="ECO:0000259" key="14">
    <source>
        <dbReference type="PROSITE" id="PS51910"/>
    </source>
</evidence>
<keyword evidence="12" id="KW-1133">Transmembrane helix</keyword>
<dbReference type="SUPFAM" id="SSF51445">
    <property type="entry name" value="(Trans)glycosidases"/>
    <property type="match status" value="1"/>
</dbReference>
<keyword evidence="12" id="KW-0472">Membrane</keyword>
<keyword evidence="4" id="KW-0147">Chitin-binding</keyword>
<dbReference type="AlphaFoldDB" id="A0A9P4UYL7"/>
<feature type="domain" description="LysM" evidence="13">
    <location>
        <begin position="276"/>
        <end position="321"/>
    </location>
</feature>
<keyword evidence="8" id="KW-0119">Carbohydrate metabolism</keyword>
<evidence type="ECO:0000313" key="15">
    <source>
        <dbReference type="EMBL" id="KAF2730201.1"/>
    </source>
</evidence>
<dbReference type="CDD" id="cd00118">
    <property type="entry name" value="LysM"/>
    <property type="match status" value="1"/>
</dbReference>
<dbReference type="InterPro" id="IPR029070">
    <property type="entry name" value="Chitinase_insertion_sf"/>
</dbReference>
<dbReference type="SUPFAM" id="SSF57016">
    <property type="entry name" value="Plant lectins/antimicrobial peptides"/>
    <property type="match status" value="1"/>
</dbReference>
<evidence type="ECO:0000256" key="3">
    <source>
        <dbReference type="ARBA" id="ARBA00012729"/>
    </source>
</evidence>
<comment type="catalytic activity">
    <reaction evidence="1">
        <text>Random endo-hydrolysis of N-acetyl-beta-D-glucosaminide (1-&gt;4)-beta-linkages in chitin and chitodextrins.</text>
        <dbReference type="EC" id="3.2.1.14"/>
    </reaction>
</comment>
<dbReference type="Gene3D" id="3.10.50.10">
    <property type="match status" value="1"/>
</dbReference>
<accession>A0A9P4UYL7</accession>
<evidence type="ECO:0000256" key="9">
    <source>
        <dbReference type="ARBA" id="ARBA00023295"/>
    </source>
</evidence>
<dbReference type="SUPFAM" id="SSF54106">
    <property type="entry name" value="LysM domain"/>
    <property type="match status" value="2"/>
</dbReference>
<dbReference type="PANTHER" id="PTHR47700:SF2">
    <property type="entry name" value="CHITINASE"/>
    <property type="match status" value="1"/>
</dbReference>
<dbReference type="GO" id="GO:0006032">
    <property type="term" value="P:chitin catabolic process"/>
    <property type="evidence" value="ECO:0007669"/>
    <property type="project" value="UniProtKB-KW"/>
</dbReference>
<keyword evidence="5 11" id="KW-0378">Hydrolase</keyword>
<dbReference type="PROSITE" id="PS51782">
    <property type="entry name" value="LYSM"/>
    <property type="match status" value="2"/>
</dbReference>
<dbReference type="GO" id="GO:0008843">
    <property type="term" value="F:endochitinase activity"/>
    <property type="evidence" value="ECO:0007669"/>
    <property type="project" value="UniProtKB-EC"/>
</dbReference>
<dbReference type="InterPro" id="IPR036861">
    <property type="entry name" value="Endochitinase-like_sf"/>
</dbReference>
<dbReference type="SMART" id="SM00636">
    <property type="entry name" value="Glyco_18"/>
    <property type="match status" value="1"/>
</dbReference>
<keyword evidence="10" id="KW-0624">Polysaccharide degradation</keyword>
<dbReference type="Pfam" id="PF00704">
    <property type="entry name" value="Glyco_hydro_18"/>
    <property type="match status" value="1"/>
</dbReference>
<dbReference type="InterPro" id="IPR017853">
    <property type="entry name" value="GH"/>
</dbReference>
<proteinExistence type="inferred from homology"/>
<dbReference type="Gene3D" id="3.30.60.10">
    <property type="entry name" value="Endochitinase-like"/>
    <property type="match status" value="1"/>
</dbReference>
<dbReference type="EMBL" id="ML996223">
    <property type="protein sequence ID" value="KAF2730201.1"/>
    <property type="molecule type" value="Genomic_DNA"/>
</dbReference>
<dbReference type="CDD" id="cd02878">
    <property type="entry name" value="GH18_zymocin_alpha"/>
    <property type="match status" value="1"/>
</dbReference>
<dbReference type="OrthoDB" id="73875at2759"/>
<reference evidence="15" key="1">
    <citation type="journal article" date="2020" name="Stud. Mycol.">
        <title>101 Dothideomycetes genomes: a test case for predicting lifestyles and emergence of pathogens.</title>
        <authorList>
            <person name="Haridas S."/>
            <person name="Albert R."/>
            <person name="Binder M."/>
            <person name="Bloem J."/>
            <person name="Labutti K."/>
            <person name="Salamov A."/>
            <person name="Andreopoulos B."/>
            <person name="Baker S."/>
            <person name="Barry K."/>
            <person name="Bills G."/>
            <person name="Bluhm B."/>
            <person name="Cannon C."/>
            <person name="Castanera R."/>
            <person name="Culley D."/>
            <person name="Daum C."/>
            <person name="Ezra D."/>
            <person name="Gonzalez J."/>
            <person name="Henrissat B."/>
            <person name="Kuo A."/>
            <person name="Liang C."/>
            <person name="Lipzen A."/>
            <person name="Lutzoni F."/>
            <person name="Magnuson J."/>
            <person name="Mondo S."/>
            <person name="Nolan M."/>
            <person name="Ohm R."/>
            <person name="Pangilinan J."/>
            <person name="Park H.-J."/>
            <person name="Ramirez L."/>
            <person name="Alfaro M."/>
            <person name="Sun H."/>
            <person name="Tritt A."/>
            <person name="Yoshinaga Y."/>
            <person name="Zwiers L.-H."/>
            <person name="Turgeon B."/>
            <person name="Goodwin S."/>
            <person name="Spatafora J."/>
            <person name="Crous P."/>
            <person name="Grigoriev I."/>
        </authorList>
    </citation>
    <scope>NUCLEOTIDE SEQUENCE</scope>
    <source>
        <strain evidence="15">CBS 125425</strain>
    </source>
</reference>
<keyword evidence="7" id="KW-0843">Virulence</keyword>
<evidence type="ECO:0000256" key="10">
    <source>
        <dbReference type="ARBA" id="ARBA00023326"/>
    </source>
</evidence>
<sequence>MLIDMVVQNADADAQSKIITRACTADYESALKPAFVADETKASLCTTANQVLKNASIYLHHPSVGNNAFSAHHLASAGRQIANHLALQKPSCKNSAIEFAYSQSAAIGVYAGVEVHQHGLTSEVLEKFLDYAQGDGLSETTVLQLCGANGRGADYNIGIVATSAKNLPFIEKAVKTWSSGDCISEPDAGEAWMPVTVRIPGSRAHLEIRANCKTTKVKSDDGCWAVADRCGISQANLEKYNRKNLCTTLAPGEVVCCSSGTLPSTLPSGNSDGTCKTRKVVAKDSCATLASKCGISANDFMKANTKKNLCSTLVEGQQVCCTAGKFPDLKPKPDSKGNCATYRIQKDDDCSKIAIARDLTQDDLMSFNKNTWGWNGCKPKVFYPGLLMCVSKGTPPMPAIVPNAVCGPTMNGTVKPPSGTNISTMNPCPLNVCCNIWGQCGTTDDFCVVSKSETGAPGTAAPGKDGCISNCGRDIIKGKAPASKLKVAYYESWNFNRKCLNMFVTSIPSDYTHIHFAFANITKGTFKPEITDKRTKEEFEKFKKMKNVKKIISFGGWAFSTEPGTFSILREAVLPANRETFKNNIVKFLDDHGLDGVDIDWEYPGAPDIPGIPSDDPKNGLNYANLISSLKSAVGSSRSVSFAAPASYWYLKSFPIKSMAKSLDYIIYMTYDLHGQWDYGNKWTSPGCTSGNCLRSHVNETETKDALSMITKAGVDSGKVVVGVASYGRSFKMEKAGCDTENCKFTGSPRLSNAYKGRCTTTGGYISNAEIQEIIDRGNVQKKYKKEGSMVMVFNNTEWVAWMDDSLKSSRSKFYDTYNFAGTTDWAVDLQKFWGDGDDGDDDDYELEIDSNYWPACEGHFTSLQQLKDRKGSIPGHCMEQYIADVEIAIYDGALKKYQDLIDNGYDDKFKIYEGYVKEQIPAQIDNFMASDKVDKYFKCTEIKTSGTCCKDCKYATCIEHCIKGSDCKNGQGETAMDKCPKEEFEIEFLDTKYIANATFTLKDKDGFFKDLSSTWGIDKEWINFGRRRMHTSNGCQFSGDDIKDCIDKQSQWWYQYPLADMNKVKIYNPKDIIGGSYPKAADMLDRFKDMQIAAIWDEQMVESDMVDAASLPAFSTDEAVASMEKIVKQANEIKKKEREDFILNFIMGLLFFIPFAGEAAAGLTAVRTISRLIGEVGDAAVSIYDVVKDPDNAFMSVFSFLAGAGVGKGGFRDAANSRRAISKKDYDSLGALKGELDTLEDLRVVMCPVSSG</sequence>
<dbReference type="PANTHER" id="PTHR47700">
    <property type="entry name" value="V CHITINASE, PUTATIVE (AFU_ORTHOLOGUE AFUA_6G13720)-RELATED"/>
    <property type="match status" value="1"/>
</dbReference>
<dbReference type="Gene3D" id="3.10.350.10">
    <property type="entry name" value="LysM domain"/>
    <property type="match status" value="3"/>
</dbReference>
<keyword evidence="6" id="KW-0146">Chitin degradation</keyword>
<protein>
    <recommendedName>
        <fullName evidence="3">chitinase</fullName>
        <ecNumber evidence="3">3.2.1.14</ecNumber>
    </recommendedName>
</protein>
<name>A0A9P4UYL7_9PLEO</name>
<organism evidence="15 16">
    <name type="scientific">Polyplosphaeria fusca</name>
    <dbReference type="NCBI Taxonomy" id="682080"/>
    <lineage>
        <taxon>Eukaryota</taxon>
        <taxon>Fungi</taxon>
        <taxon>Dikarya</taxon>
        <taxon>Ascomycota</taxon>
        <taxon>Pezizomycotina</taxon>
        <taxon>Dothideomycetes</taxon>
        <taxon>Pleosporomycetidae</taxon>
        <taxon>Pleosporales</taxon>
        <taxon>Tetraplosphaeriaceae</taxon>
        <taxon>Polyplosphaeria</taxon>
    </lineage>
</organism>
<dbReference type="Gene3D" id="3.20.20.80">
    <property type="entry name" value="Glycosidases"/>
    <property type="match status" value="1"/>
</dbReference>
<dbReference type="GO" id="GO:0000272">
    <property type="term" value="P:polysaccharide catabolic process"/>
    <property type="evidence" value="ECO:0007669"/>
    <property type="project" value="UniProtKB-KW"/>
</dbReference>
<evidence type="ECO:0000256" key="4">
    <source>
        <dbReference type="ARBA" id="ARBA00022669"/>
    </source>
</evidence>
<dbReference type="InterPro" id="IPR036779">
    <property type="entry name" value="LysM_dom_sf"/>
</dbReference>
<evidence type="ECO:0000259" key="13">
    <source>
        <dbReference type="PROSITE" id="PS51782"/>
    </source>
</evidence>
<dbReference type="InterPro" id="IPR001002">
    <property type="entry name" value="Chitin-bd_1"/>
</dbReference>
<dbReference type="Pfam" id="PF01476">
    <property type="entry name" value="LysM"/>
    <property type="match status" value="3"/>
</dbReference>
<dbReference type="InterPro" id="IPR001223">
    <property type="entry name" value="Glyco_hydro18_cat"/>
</dbReference>
<evidence type="ECO:0000256" key="6">
    <source>
        <dbReference type="ARBA" id="ARBA00023024"/>
    </source>
</evidence>
<evidence type="ECO:0000313" key="16">
    <source>
        <dbReference type="Proteomes" id="UP000799444"/>
    </source>
</evidence>
<dbReference type="SMART" id="SM00257">
    <property type="entry name" value="LysM"/>
    <property type="match status" value="3"/>
</dbReference>